<evidence type="ECO:0000256" key="1">
    <source>
        <dbReference type="SAM" id="MobiDB-lite"/>
    </source>
</evidence>
<feature type="non-terminal residue" evidence="2">
    <location>
        <position position="1"/>
    </location>
</feature>
<feature type="non-terminal residue" evidence="2">
    <location>
        <position position="658"/>
    </location>
</feature>
<keyword evidence="3" id="KW-1185">Reference proteome</keyword>
<dbReference type="AlphaFoldDB" id="V8PA93"/>
<protein>
    <submittedName>
        <fullName evidence="2">Ribosome-binding protein 1</fullName>
    </submittedName>
</protein>
<comment type="caution">
    <text evidence="2">The sequence shown here is derived from an EMBL/GenBank/DDBJ whole genome shotgun (WGS) entry which is preliminary data.</text>
</comment>
<accession>V8PA93</accession>
<feature type="compositionally biased region" description="Basic and acidic residues" evidence="1">
    <location>
        <begin position="236"/>
        <end position="262"/>
    </location>
</feature>
<organism evidence="2 3">
    <name type="scientific">Ophiophagus hannah</name>
    <name type="common">King cobra</name>
    <name type="synonym">Naja hannah</name>
    <dbReference type="NCBI Taxonomy" id="8665"/>
    <lineage>
        <taxon>Eukaryota</taxon>
        <taxon>Metazoa</taxon>
        <taxon>Chordata</taxon>
        <taxon>Craniata</taxon>
        <taxon>Vertebrata</taxon>
        <taxon>Euteleostomi</taxon>
        <taxon>Lepidosauria</taxon>
        <taxon>Squamata</taxon>
        <taxon>Bifurcata</taxon>
        <taxon>Unidentata</taxon>
        <taxon>Episquamata</taxon>
        <taxon>Toxicofera</taxon>
        <taxon>Serpentes</taxon>
        <taxon>Colubroidea</taxon>
        <taxon>Elapidae</taxon>
        <taxon>Elapinae</taxon>
        <taxon>Ophiophagus</taxon>
    </lineage>
</organism>
<dbReference type="EMBL" id="AZIM01000461">
    <property type="protein sequence ID" value="ETE70901.1"/>
    <property type="molecule type" value="Genomic_DNA"/>
</dbReference>
<reference evidence="2 3" key="1">
    <citation type="journal article" date="2013" name="Proc. Natl. Acad. Sci. U.S.A.">
        <title>The king cobra genome reveals dynamic gene evolution and adaptation in the snake venom system.</title>
        <authorList>
            <person name="Vonk F.J."/>
            <person name="Casewell N.R."/>
            <person name="Henkel C.V."/>
            <person name="Heimberg A.M."/>
            <person name="Jansen H.J."/>
            <person name="McCleary R.J."/>
            <person name="Kerkkamp H.M."/>
            <person name="Vos R.A."/>
            <person name="Guerreiro I."/>
            <person name="Calvete J.J."/>
            <person name="Wuster W."/>
            <person name="Woods A.E."/>
            <person name="Logan J.M."/>
            <person name="Harrison R.A."/>
            <person name="Castoe T.A."/>
            <person name="de Koning A.P."/>
            <person name="Pollock D.D."/>
            <person name="Yandell M."/>
            <person name="Calderon D."/>
            <person name="Renjifo C."/>
            <person name="Currier R.B."/>
            <person name="Salgado D."/>
            <person name="Pla D."/>
            <person name="Sanz L."/>
            <person name="Hyder A.S."/>
            <person name="Ribeiro J.M."/>
            <person name="Arntzen J.W."/>
            <person name="van den Thillart G.E."/>
            <person name="Boetzer M."/>
            <person name="Pirovano W."/>
            <person name="Dirks R.P."/>
            <person name="Spaink H.P."/>
            <person name="Duboule D."/>
            <person name="McGlinn E."/>
            <person name="Kini R.M."/>
            <person name="Richardson M.K."/>
        </authorList>
    </citation>
    <scope>NUCLEOTIDE SEQUENCE</scope>
    <source>
        <tissue evidence="2">Blood</tissue>
    </source>
</reference>
<sequence>METARSDPHHLGHAPAQPGWALALGMHIGGGKHVAAGVPSEREVLTCIAGGCTTDAGLYYMLIYNFVVTTRCWKMVSLQDKTVLIKLFTRTAPASYLHLRKPWHQQHCHPLSGGRKEMGRRRKEGGRGRKEGVGKEKEGGMEGGREERRKEMGIRRRKAGEGRGKGERKEGDGNEKKGGRKGGREEGKEEEREMGMRRREEGGRRKGDGNEKEGRREKEQEGGRKEGDRYEEEGREEMRMRRKEAGEGKEGRMKKEGKKETGLRTWPPATLLPFCHPLASSSWPFLMVSHPITEDALLTKLDLLAWRENGPLTHALCPLAPTMSSLAKESKHSSSSLKEEVSAAGCPLREAGLGWAMGSWCPRSSRAGLGVCPPLPMGRLSGRVSSGGWGFGPRPGLASFTGDLQIPTPRCGSPKEESNFCLNRSLERRRRYRWSCVREDCPSKPAFLPHMIENGDSLSRRASLPRAGPGDTAPLSPALVLQRSTKGVKLKARRPVLACDVVESSMQGRPGLPNEKRKDRDSLALAWSTQCEKERLGQGGFIPLWEQEGGGRDSEGFVTKITFFPLRTKDVPTRCEEAGHEFGFPQMCCSLLAACRAGSRIGQWGGVLEYGEGSDKGSAFNTEMGPGPSESYVLTPEPPESDISKAEEQGEPVPNVRA</sequence>
<feature type="compositionally biased region" description="Basic and acidic residues" evidence="1">
    <location>
        <begin position="125"/>
        <end position="228"/>
    </location>
</feature>
<feature type="region of interest" description="Disordered" evidence="1">
    <location>
        <begin position="615"/>
        <end position="658"/>
    </location>
</feature>
<dbReference type="Proteomes" id="UP000018936">
    <property type="component" value="Unassembled WGS sequence"/>
</dbReference>
<feature type="region of interest" description="Disordered" evidence="1">
    <location>
        <begin position="105"/>
        <end position="264"/>
    </location>
</feature>
<evidence type="ECO:0000313" key="3">
    <source>
        <dbReference type="Proteomes" id="UP000018936"/>
    </source>
</evidence>
<proteinExistence type="predicted"/>
<evidence type="ECO:0000313" key="2">
    <source>
        <dbReference type="EMBL" id="ETE70901.1"/>
    </source>
</evidence>
<gene>
    <name evidence="2" type="primary">Rrbp1</name>
    <name evidence="2" type="ORF">L345_03302</name>
</gene>
<name>V8PA93_OPHHA</name>